<comment type="caution">
    <text evidence="1">The sequence shown here is derived from an EMBL/GenBank/DDBJ whole genome shotgun (WGS) entry which is preliminary data.</text>
</comment>
<proteinExistence type="predicted"/>
<gene>
    <name evidence="1" type="ORF">M9H77_20560</name>
</gene>
<name>A0ACC0ALC2_CATRO</name>
<sequence>MAVFKISFALIFLMTLAFFPSSFAQNSIKDYLDAHNAARAQVGVGPIRWDNQLAAYALDYANKQKGRCPNLIHSRGSYGENLAAGTGDFSGKQAVDMWVAERRYYHHGSNSCRGGECRHYTQVVWRNSVRLGCARVRCNDSRWWYVICSYAPRGNIIGQRPTETGVTPKILNRKT</sequence>
<protein>
    <submittedName>
        <fullName evidence="1">Uncharacterized protein</fullName>
    </submittedName>
</protein>
<dbReference type="EMBL" id="CM044705">
    <property type="protein sequence ID" value="KAI5661237.1"/>
    <property type="molecule type" value="Genomic_DNA"/>
</dbReference>
<evidence type="ECO:0000313" key="1">
    <source>
        <dbReference type="EMBL" id="KAI5661237.1"/>
    </source>
</evidence>
<reference evidence="2" key="1">
    <citation type="journal article" date="2023" name="Nat. Plants">
        <title>Single-cell RNA sequencing provides a high-resolution roadmap for understanding the multicellular compartmentation of specialized metabolism.</title>
        <authorList>
            <person name="Sun S."/>
            <person name="Shen X."/>
            <person name="Li Y."/>
            <person name="Li Y."/>
            <person name="Wang S."/>
            <person name="Li R."/>
            <person name="Zhang H."/>
            <person name="Shen G."/>
            <person name="Guo B."/>
            <person name="Wei J."/>
            <person name="Xu J."/>
            <person name="St-Pierre B."/>
            <person name="Chen S."/>
            <person name="Sun C."/>
        </authorList>
    </citation>
    <scope>NUCLEOTIDE SEQUENCE [LARGE SCALE GENOMIC DNA]</scope>
</reference>
<dbReference type="Proteomes" id="UP001060085">
    <property type="component" value="Linkage Group LG05"/>
</dbReference>
<accession>A0ACC0ALC2</accession>
<organism evidence="1 2">
    <name type="scientific">Catharanthus roseus</name>
    <name type="common">Madagascar periwinkle</name>
    <name type="synonym">Vinca rosea</name>
    <dbReference type="NCBI Taxonomy" id="4058"/>
    <lineage>
        <taxon>Eukaryota</taxon>
        <taxon>Viridiplantae</taxon>
        <taxon>Streptophyta</taxon>
        <taxon>Embryophyta</taxon>
        <taxon>Tracheophyta</taxon>
        <taxon>Spermatophyta</taxon>
        <taxon>Magnoliopsida</taxon>
        <taxon>eudicotyledons</taxon>
        <taxon>Gunneridae</taxon>
        <taxon>Pentapetalae</taxon>
        <taxon>asterids</taxon>
        <taxon>lamiids</taxon>
        <taxon>Gentianales</taxon>
        <taxon>Apocynaceae</taxon>
        <taxon>Rauvolfioideae</taxon>
        <taxon>Vinceae</taxon>
        <taxon>Catharanthinae</taxon>
        <taxon>Catharanthus</taxon>
    </lineage>
</organism>
<keyword evidence="2" id="KW-1185">Reference proteome</keyword>
<evidence type="ECO:0000313" key="2">
    <source>
        <dbReference type="Proteomes" id="UP001060085"/>
    </source>
</evidence>